<name>A0ABU1IN28_9BACL</name>
<sequence length="50" mass="5374">MLGARPGNEVTKSSFYTILIVLDGGGLETLLPVELYADGPLRMKGPRKAK</sequence>
<gene>
    <name evidence="1" type="ORF">JOE21_001181</name>
</gene>
<reference evidence="1 2" key="1">
    <citation type="submission" date="2023-07" db="EMBL/GenBank/DDBJ databases">
        <title>Genomic Encyclopedia of Type Strains, Phase IV (KMG-IV): sequencing the most valuable type-strain genomes for metagenomic binning, comparative biology and taxonomic classification.</title>
        <authorList>
            <person name="Goeker M."/>
        </authorList>
    </citation>
    <scope>NUCLEOTIDE SEQUENCE [LARGE SCALE GENOMIC DNA]</scope>
    <source>
        <strain evidence="1 2">DSM 45903</strain>
    </source>
</reference>
<evidence type="ECO:0000313" key="2">
    <source>
        <dbReference type="Proteomes" id="UP001185012"/>
    </source>
</evidence>
<protein>
    <submittedName>
        <fullName evidence="1">Uncharacterized protein</fullName>
    </submittedName>
</protein>
<dbReference type="Proteomes" id="UP001185012">
    <property type="component" value="Unassembled WGS sequence"/>
</dbReference>
<keyword evidence="2" id="KW-1185">Reference proteome</keyword>
<evidence type="ECO:0000313" key="1">
    <source>
        <dbReference type="EMBL" id="MDR6225190.1"/>
    </source>
</evidence>
<organism evidence="1 2">
    <name type="scientific">Desmospora profundinema</name>
    <dbReference type="NCBI Taxonomy" id="1571184"/>
    <lineage>
        <taxon>Bacteria</taxon>
        <taxon>Bacillati</taxon>
        <taxon>Bacillota</taxon>
        <taxon>Bacilli</taxon>
        <taxon>Bacillales</taxon>
        <taxon>Thermoactinomycetaceae</taxon>
        <taxon>Desmospora</taxon>
    </lineage>
</organism>
<proteinExistence type="predicted"/>
<dbReference type="EMBL" id="JAVDQG010000002">
    <property type="protein sequence ID" value="MDR6225190.1"/>
    <property type="molecule type" value="Genomic_DNA"/>
</dbReference>
<comment type="caution">
    <text evidence="1">The sequence shown here is derived from an EMBL/GenBank/DDBJ whole genome shotgun (WGS) entry which is preliminary data.</text>
</comment>
<accession>A0ABU1IN28</accession>